<dbReference type="SUPFAM" id="SSF69118">
    <property type="entry name" value="AhpD-like"/>
    <property type="match status" value="1"/>
</dbReference>
<dbReference type="GO" id="GO:0051920">
    <property type="term" value="F:peroxiredoxin activity"/>
    <property type="evidence" value="ECO:0007669"/>
    <property type="project" value="InterPro"/>
</dbReference>
<dbReference type="AlphaFoldDB" id="A0A5C6VI48"/>
<evidence type="ECO:0000313" key="5">
    <source>
        <dbReference type="Proteomes" id="UP001481677"/>
    </source>
</evidence>
<evidence type="ECO:0000313" key="2">
    <source>
        <dbReference type="EMBL" id="MEM5345403.1"/>
    </source>
</evidence>
<reference evidence="3 4" key="1">
    <citation type="journal article" date="2018" name="Int. J. Syst. Evol. Microbiol.">
        <title>Paraburkholderia azotifigens sp. nov., a nitrogen-fixing bacterium isolated from paddy soil.</title>
        <authorList>
            <person name="Choi G.M."/>
            <person name="Im W.T."/>
        </authorList>
    </citation>
    <scope>NUCLEOTIDE SEQUENCE [LARGE SCALE GENOMIC DNA]</scope>
    <source>
        <strain evidence="3 4">NF 2-5-3</strain>
    </source>
</reference>
<reference evidence="2 5" key="3">
    <citation type="submission" date="2024-01" db="EMBL/GenBank/DDBJ databases">
        <title>The diversity of rhizobia nodulating Mimosa spp. in eleven states of Brazil covering several biomes is determined by host plant, location, and edaphic factors.</title>
        <authorList>
            <person name="Rouws L."/>
            <person name="Barauna A."/>
            <person name="Beukes C."/>
            <person name="De Faria S.M."/>
            <person name="Gross E."/>
            <person name="Dos Reis Junior F.B."/>
            <person name="Simon M."/>
            <person name="Maluk M."/>
            <person name="Odee D.W."/>
            <person name="Kenicer G."/>
            <person name="Young J.P.W."/>
            <person name="Reis V.M."/>
            <person name="Zilli J."/>
            <person name="James E.K."/>
        </authorList>
    </citation>
    <scope>NUCLEOTIDE SEQUENCE [LARGE SCALE GENOMIC DNA]</scope>
    <source>
        <strain evidence="2 5">JPY530</strain>
    </source>
</reference>
<keyword evidence="5" id="KW-1185">Reference proteome</keyword>
<accession>A0A5C6VI48</accession>
<protein>
    <submittedName>
        <fullName evidence="3">Carboxymuconolactone decarboxylase family protein</fullName>
    </submittedName>
</protein>
<dbReference type="RefSeq" id="WP_147236603.1">
    <property type="nucleotide sequence ID" value="NZ_JAZHFZ010000048.1"/>
</dbReference>
<name>A0A5C6VI48_9BURK</name>
<feature type="domain" description="Carboxymuconolactone decarboxylase-like" evidence="1">
    <location>
        <begin position="42"/>
        <end position="97"/>
    </location>
</feature>
<evidence type="ECO:0000313" key="3">
    <source>
        <dbReference type="EMBL" id="TXC84610.1"/>
    </source>
</evidence>
<comment type="caution">
    <text evidence="3">The sequence shown here is derived from an EMBL/GenBank/DDBJ whole genome shotgun (WGS) entry which is preliminary data.</text>
</comment>
<dbReference type="Gene3D" id="1.20.1290.10">
    <property type="entry name" value="AhpD-like"/>
    <property type="match status" value="1"/>
</dbReference>
<proteinExistence type="predicted"/>
<dbReference type="Proteomes" id="UP001481677">
    <property type="component" value="Unassembled WGS sequence"/>
</dbReference>
<dbReference type="Proteomes" id="UP000321776">
    <property type="component" value="Unassembled WGS sequence"/>
</dbReference>
<gene>
    <name evidence="3" type="ORF">FRZ40_30630</name>
    <name evidence="2" type="ORF">V4C56_37980</name>
</gene>
<evidence type="ECO:0000259" key="1">
    <source>
        <dbReference type="Pfam" id="PF02627"/>
    </source>
</evidence>
<reference evidence="3" key="2">
    <citation type="submission" date="2019-08" db="EMBL/GenBank/DDBJ databases">
        <authorList>
            <person name="Im W.-T."/>
        </authorList>
    </citation>
    <scope>NUCLEOTIDE SEQUENCE</scope>
    <source>
        <strain evidence="3">NF 2-5-3</strain>
    </source>
</reference>
<dbReference type="InterPro" id="IPR029032">
    <property type="entry name" value="AhpD-like"/>
</dbReference>
<dbReference type="PANTHER" id="PTHR35446:SF3">
    <property type="entry name" value="CMD DOMAIN-CONTAINING PROTEIN"/>
    <property type="match status" value="1"/>
</dbReference>
<dbReference type="Pfam" id="PF02627">
    <property type="entry name" value="CMD"/>
    <property type="match status" value="1"/>
</dbReference>
<dbReference type="EMBL" id="VOQS01000003">
    <property type="protein sequence ID" value="TXC84610.1"/>
    <property type="molecule type" value="Genomic_DNA"/>
</dbReference>
<dbReference type="EMBL" id="JAZHGA010000046">
    <property type="protein sequence ID" value="MEM5345403.1"/>
    <property type="molecule type" value="Genomic_DNA"/>
</dbReference>
<organism evidence="3 4">
    <name type="scientific">Paraburkholderia azotifigens</name>
    <dbReference type="NCBI Taxonomy" id="2057004"/>
    <lineage>
        <taxon>Bacteria</taxon>
        <taxon>Pseudomonadati</taxon>
        <taxon>Pseudomonadota</taxon>
        <taxon>Betaproteobacteria</taxon>
        <taxon>Burkholderiales</taxon>
        <taxon>Burkholderiaceae</taxon>
        <taxon>Paraburkholderia</taxon>
    </lineage>
</organism>
<dbReference type="PANTHER" id="PTHR35446">
    <property type="entry name" value="SI:CH211-175M2.5"/>
    <property type="match status" value="1"/>
</dbReference>
<sequence length="191" mass="20032">MTRLTTATLETATGATAEVFAKIKKNVGKVPNAFATIGTHSPDGLQAIFAVDAAVTRSELSAADIETLKLVVSEGSGCDYCVAAHALKGKFSGLSQDVMTLVRAGKLTGDARRDALVRFVRVLVETRGTLPAAELDAFRAAGYSEHQVIAVSLAIASITFGNLVNRINDTVIDFPLPAQLVGGSNESIDRN</sequence>
<evidence type="ECO:0000313" key="4">
    <source>
        <dbReference type="Proteomes" id="UP000321776"/>
    </source>
</evidence>
<dbReference type="InterPro" id="IPR003779">
    <property type="entry name" value="CMD-like"/>
</dbReference>